<gene>
    <name evidence="2" type="ORF">SAMN06265371_102403</name>
</gene>
<accession>A0A238W4Y0</accession>
<evidence type="ECO:0000259" key="1">
    <source>
        <dbReference type="Pfam" id="PF21544"/>
    </source>
</evidence>
<dbReference type="EMBL" id="FZNT01000002">
    <property type="protein sequence ID" value="SNR41223.1"/>
    <property type="molecule type" value="Genomic_DNA"/>
</dbReference>
<dbReference type="Gene3D" id="2.130.10.10">
    <property type="entry name" value="YVTN repeat-like/Quinoprotein amine dehydrogenase"/>
    <property type="match status" value="2"/>
</dbReference>
<dbReference type="Pfam" id="PF21544">
    <property type="entry name" value="PorZ_N_b_propeller"/>
    <property type="match status" value="1"/>
</dbReference>
<protein>
    <submittedName>
        <fullName evidence="2">Por secretion system C-terminal sorting domain-containing protein</fullName>
    </submittedName>
</protein>
<dbReference type="InterPro" id="IPR015943">
    <property type="entry name" value="WD40/YVTN_repeat-like_dom_sf"/>
</dbReference>
<dbReference type="Proteomes" id="UP000198384">
    <property type="component" value="Unassembled WGS sequence"/>
</dbReference>
<reference evidence="2 3" key="1">
    <citation type="submission" date="2017-06" db="EMBL/GenBank/DDBJ databases">
        <authorList>
            <person name="Kim H.J."/>
            <person name="Triplett B.A."/>
        </authorList>
    </citation>
    <scope>NUCLEOTIDE SEQUENCE [LARGE SCALE GENOMIC DNA]</scope>
    <source>
        <strain evidence="2 3">DSM 29150</strain>
    </source>
</reference>
<dbReference type="RefSeq" id="WP_089380582.1">
    <property type="nucleotide sequence ID" value="NZ_FZNT01000002.1"/>
</dbReference>
<dbReference type="AlphaFoldDB" id="A0A238W4Y0"/>
<keyword evidence="3" id="KW-1185">Reference proteome</keyword>
<dbReference type="InterPro" id="IPR048954">
    <property type="entry name" value="PorZ_N"/>
</dbReference>
<dbReference type="Gene3D" id="2.60.40.4070">
    <property type="match status" value="1"/>
</dbReference>
<sequence>MKKITQIFLILFVQQIWSQIDYSESWQDFYSYNNVKDFLKVDTDIFAIADNALFKYSLNSGEINKISSVNGLSGETTTSIYYSEAYDKTVIGYENGLLEIIDADGTITVAKDILNFSYSGSKQINSITGFENKLYLATSFAIIVYNLETLQFGDTYFIGNQSTEIEINDIKIFEDVIYAATEDGIFTADVYNQNLIDYNNWTHSFSGNFRSIAIFNNEVYTARDRNLYLVENNTLYLKNTSTQTIRSVEASLDYLTIGTQRTVTVFNNNLVEVVSHTSISTDLFYYNLNTAYFENNELFIGTSEFGILNSNLQQINDFIEIHPEGPTSNAPFSIAAKENQLWVVYGGYNAAYTPLNGYYPISHFNGDHWLNKPYNDFKVKNLVNITFDIFNINKVYVSSWGASNPNDISNTGGMLVIEDDEVTDFWNYTNSGLEKLNLPQSPNYISTRINGSGMDNKGNLWIANAWVDNRIKKYSEGGSWSSVDMSTTITNTALGLNELEVDKTTTVWIGSRRNGVLVYNESGNNKTSLTTEQNRGSLPDLNVRTVKSDSRNRLWIGTKKGMVVLYNASNVINQAVVNAEPVIIIDDGIPKKLLGDQSINSIAIDGADNKWFGTEIGGALQTNPTGSTTLQNFNKDNSPLPSNNILKIAVADNSGLVYFATDKGIVAFNSNVAEYGENLQEVYAYPNPSTKNNEFITIDGRNGTHLPRGTNIKIVDTAGNLVFETNIKEGQELFGGKVVWNKTNLAGKKVASGVYIVLLTANENSETEVAKIAIIN</sequence>
<dbReference type="SUPFAM" id="SSF101898">
    <property type="entry name" value="NHL repeat"/>
    <property type="match status" value="1"/>
</dbReference>
<dbReference type="Pfam" id="PF07494">
    <property type="entry name" value="Reg_prop"/>
    <property type="match status" value="1"/>
</dbReference>
<dbReference type="SUPFAM" id="SSF50978">
    <property type="entry name" value="WD40 repeat-like"/>
    <property type="match status" value="1"/>
</dbReference>
<dbReference type="InterPro" id="IPR036322">
    <property type="entry name" value="WD40_repeat_dom_sf"/>
</dbReference>
<dbReference type="OrthoDB" id="9807410at2"/>
<evidence type="ECO:0000313" key="3">
    <source>
        <dbReference type="Proteomes" id="UP000198384"/>
    </source>
</evidence>
<feature type="domain" description="PorZ N-terminal beta-propeller" evidence="1">
    <location>
        <begin position="45"/>
        <end position="202"/>
    </location>
</feature>
<proteinExistence type="predicted"/>
<evidence type="ECO:0000313" key="2">
    <source>
        <dbReference type="EMBL" id="SNR41223.1"/>
    </source>
</evidence>
<name>A0A238W4Y0_9FLAO</name>
<organism evidence="2 3">
    <name type="scientific">Lutibacter agarilyticus</name>
    <dbReference type="NCBI Taxonomy" id="1109740"/>
    <lineage>
        <taxon>Bacteria</taxon>
        <taxon>Pseudomonadati</taxon>
        <taxon>Bacteroidota</taxon>
        <taxon>Flavobacteriia</taxon>
        <taxon>Flavobacteriales</taxon>
        <taxon>Flavobacteriaceae</taxon>
        <taxon>Lutibacter</taxon>
    </lineage>
</organism>
<dbReference type="InterPro" id="IPR011110">
    <property type="entry name" value="Reg_prop"/>
</dbReference>